<name>A0ACC2N0S0_9HYME</name>
<sequence length="385" mass="44159">MNINNWTSERKIALLGHIEKLRARFDKFHEIALSDNLCGKHNKLLLKIMGLWPHQPLFIRRLLFFLNEMFAMSVVVPSGLFMVEAWGIDFSFLIGQITGFCFFMSFPICYIIAYSRIPQFKVLLAETTKAWNVLKDEFENEQVMEYSKLGHLLSIGFTIYLFIFWTFCTTLLLLIPFLGISDPYVNHTGPMNVIRLNYIVFEQRDHYYLTSMHLSCFTFAFVVSLAGVSSIFLITIEQIRGFLSVTRLCDLIEDALYPIALESQVFCVAQLALSYYCILEGDVIPYSIKCGICLVIAGIYFFLMIMSWLGQSITNSSEDVFDAICMSDWYLAQPKDRKQLLLIMQRSQDPSILTAGKISNLSLESFVQLLKMSSSYFGAIASFRS</sequence>
<gene>
    <name evidence="1" type="ORF">QAD02_006365</name>
</gene>
<evidence type="ECO:0000313" key="1">
    <source>
        <dbReference type="EMBL" id="KAJ8664703.1"/>
    </source>
</evidence>
<evidence type="ECO:0000313" key="2">
    <source>
        <dbReference type="Proteomes" id="UP001239111"/>
    </source>
</evidence>
<comment type="caution">
    <text evidence="1">The sequence shown here is derived from an EMBL/GenBank/DDBJ whole genome shotgun (WGS) entry which is preliminary data.</text>
</comment>
<organism evidence="1 2">
    <name type="scientific">Eretmocerus hayati</name>
    <dbReference type="NCBI Taxonomy" id="131215"/>
    <lineage>
        <taxon>Eukaryota</taxon>
        <taxon>Metazoa</taxon>
        <taxon>Ecdysozoa</taxon>
        <taxon>Arthropoda</taxon>
        <taxon>Hexapoda</taxon>
        <taxon>Insecta</taxon>
        <taxon>Pterygota</taxon>
        <taxon>Neoptera</taxon>
        <taxon>Endopterygota</taxon>
        <taxon>Hymenoptera</taxon>
        <taxon>Apocrita</taxon>
        <taxon>Proctotrupomorpha</taxon>
        <taxon>Chalcidoidea</taxon>
        <taxon>Aphelinidae</taxon>
        <taxon>Aphelininae</taxon>
        <taxon>Eretmocerus</taxon>
    </lineage>
</organism>
<accession>A0ACC2N0S0</accession>
<dbReference type="Proteomes" id="UP001239111">
    <property type="component" value="Chromosome 4"/>
</dbReference>
<dbReference type="EMBL" id="CM056744">
    <property type="protein sequence ID" value="KAJ8664703.1"/>
    <property type="molecule type" value="Genomic_DNA"/>
</dbReference>
<reference evidence="1" key="1">
    <citation type="submission" date="2023-04" db="EMBL/GenBank/DDBJ databases">
        <title>A chromosome-level genome assembly of the parasitoid wasp Eretmocerus hayati.</title>
        <authorList>
            <person name="Zhong Y."/>
            <person name="Liu S."/>
            <person name="Liu Y."/>
        </authorList>
    </citation>
    <scope>NUCLEOTIDE SEQUENCE</scope>
    <source>
        <strain evidence="1">ZJU_SS_LIU_2023</strain>
    </source>
</reference>
<protein>
    <submittedName>
        <fullName evidence="1">Uncharacterized protein</fullName>
    </submittedName>
</protein>
<proteinExistence type="predicted"/>
<keyword evidence="2" id="KW-1185">Reference proteome</keyword>